<evidence type="ECO:0000313" key="2">
    <source>
        <dbReference type="EMBL" id="CDR33466.1"/>
    </source>
</evidence>
<protein>
    <submittedName>
        <fullName evidence="2">Membrane protein</fullName>
    </submittedName>
</protein>
<keyword evidence="1" id="KW-0812">Transmembrane</keyword>
<evidence type="ECO:0000256" key="1">
    <source>
        <dbReference type="SAM" id="Phobius"/>
    </source>
</evidence>
<name>A0A090CYI1_9BACT</name>
<keyword evidence="1" id="KW-1133">Transmembrane helix</keyword>
<organism evidence="2 3">
    <name type="scientific">Candidatus Criblamydia sequanensis CRIB-18</name>
    <dbReference type="NCBI Taxonomy" id="1437425"/>
    <lineage>
        <taxon>Bacteria</taxon>
        <taxon>Pseudomonadati</taxon>
        <taxon>Chlamydiota</taxon>
        <taxon>Chlamydiia</taxon>
        <taxon>Parachlamydiales</taxon>
        <taxon>Candidatus Criblamydiaceae</taxon>
        <taxon>Candidatus Criblamydia</taxon>
    </lineage>
</organism>
<keyword evidence="3" id="KW-1185">Reference proteome</keyword>
<sequence>MIHHPTKATKVVRQVLFTKQLVENGALIYGTGKEKNIEARLPSKYTLKEINDHGDDTIISVMRYLYDQIRKTEFGLLVYESSLETQNNASYFATAFTIASVAIFIFGLAAYRNLYI</sequence>
<accession>A0A090CYI1</accession>
<dbReference type="EMBL" id="CCEJ010000003">
    <property type="protein sequence ID" value="CDR33466.1"/>
    <property type="molecule type" value="Genomic_DNA"/>
</dbReference>
<reference evidence="2" key="2">
    <citation type="submission" date="2014-09" db="EMBL/GenBank/DDBJ databases">
        <title>Criblamydia sequanensis harbors a mega-plasmid encoding arsenite resistance.</title>
        <authorList>
            <person name="Bertelli C."/>
            <person name="Goesmann A."/>
            <person name="Greub G."/>
        </authorList>
    </citation>
    <scope>NUCLEOTIDE SEQUENCE [LARGE SCALE GENOMIC DNA]</scope>
    <source>
        <strain evidence="2">CRIB-18</strain>
    </source>
</reference>
<comment type="caution">
    <text evidence="2">The sequence shown here is derived from an EMBL/GenBank/DDBJ whole genome shotgun (WGS) entry which is preliminary data.</text>
</comment>
<proteinExistence type="predicted"/>
<gene>
    <name evidence="2" type="ORF">CSEC_0633</name>
</gene>
<feature type="transmembrane region" description="Helical" evidence="1">
    <location>
        <begin position="89"/>
        <end position="111"/>
    </location>
</feature>
<dbReference type="Proteomes" id="UP000031552">
    <property type="component" value="Unassembled WGS sequence"/>
</dbReference>
<evidence type="ECO:0000313" key="3">
    <source>
        <dbReference type="Proteomes" id="UP000031552"/>
    </source>
</evidence>
<keyword evidence="1" id="KW-0472">Membrane</keyword>
<reference evidence="2" key="1">
    <citation type="submission" date="2013-12" db="EMBL/GenBank/DDBJ databases">
        <authorList>
            <person name="Linke B."/>
        </authorList>
    </citation>
    <scope>NUCLEOTIDE SEQUENCE [LARGE SCALE GENOMIC DNA]</scope>
    <source>
        <strain evidence="2">CRIB-18</strain>
    </source>
</reference>
<dbReference type="AlphaFoldDB" id="A0A090CYI1"/>